<feature type="chain" id="PRO_5046339841" description="No apical meristem-associated C-terminal domain-containing protein" evidence="2">
    <location>
        <begin position="28"/>
        <end position="645"/>
    </location>
</feature>
<comment type="caution">
    <text evidence="3">The sequence shown here is derived from an EMBL/GenBank/DDBJ whole genome shotgun (WGS) entry which is preliminary data.</text>
</comment>
<dbReference type="EMBL" id="QGKV02000759">
    <property type="protein sequence ID" value="KAF3561164.1"/>
    <property type="molecule type" value="Genomic_DNA"/>
</dbReference>
<dbReference type="InterPro" id="IPR004252">
    <property type="entry name" value="Probable_transposase_24"/>
</dbReference>
<keyword evidence="4" id="KW-1185">Reference proteome</keyword>
<organism evidence="3 4">
    <name type="scientific">Brassica cretica</name>
    <name type="common">Mustard</name>
    <dbReference type="NCBI Taxonomy" id="69181"/>
    <lineage>
        <taxon>Eukaryota</taxon>
        <taxon>Viridiplantae</taxon>
        <taxon>Streptophyta</taxon>
        <taxon>Embryophyta</taxon>
        <taxon>Tracheophyta</taxon>
        <taxon>Spermatophyta</taxon>
        <taxon>Magnoliopsida</taxon>
        <taxon>eudicotyledons</taxon>
        <taxon>Gunneridae</taxon>
        <taxon>Pentapetalae</taxon>
        <taxon>rosids</taxon>
        <taxon>malvids</taxon>
        <taxon>Brassicales</taxon>
        <taxon>Brassicaceae</taxon>
        <taxon>Brassiceae</taxon>
        <taxon>Brassica</taxon>
    </lineage>
</organism>
<protein>
    <recommendedName>
        <fullName evidence="5">No apical meristem-associated C-terminal domain-containing protein</fullName>
    </recommendedName>
</protein>
<name>A0ABQ7CP98_BRACR</name>
<feature type="signal peptide" evidence="2">
    <location>
        <begin position="1"/>
        <end position="27"/>
    </location>
</feature>
<dbReference type="PANTHER" id="PTHR33411">
    <property type="entry name" value="OS08G0392500 PROTEIN"/>
    <property type="match status" value="1"/>
</dbReference>
<accession>A0ABQ7CP98</accession>
<evidence type="ECO:0000256" key="2">
    <source>
        <dbReference type="SAM" id="SignalP"/>
    </source>
</evidence>
<evidence type="ECO:0000313" key="3">
    <source>
        <dbReference type="EMBL" id="KAF3561164.1"/>
    </source>
</evidence>
<feature type="compositionally biased region" description="Pro residues" evidence="1">
    <location>
        <begin position="113"/>
        <end position="122"/>
    </location>
</feature>
<proteinExistence type="predicted"/>
<gene>
    <name evidence="3" type="ORF">DY000_02016792</name>
</gene>
<reference evidence="3 4" key="1">
    <citation type="journal article" date="2020" name="BMC Genomics">
        <title>Intraspecific diversification of the crop wild relative Brassica cretica Lam. using demographic model selection.</title>
        <authorList>
            <person name="Kioukis A."/>
            <person name="Michalopoulou V.A."/>
            <person name="Briers L."/>
            <person name="Pirintsos S."/>
            <person name="Studholme D.J."/>
            <person name="Pavlidis P."/>
            <person name="Sarris P.F."/>
        </authorList>
    </citation>
    <scope>NUCLEOTIDE SEQUENCE [LARGE SCALE GENOMIC DNA]</scope>
    <source>
        <strain evidence="4">cv. PFS-1207/04</strain>
    </source>
</reference>
<feature type="region of interest" description="Disordered" evidence="1">
    <location>
        <begin position="226"/>
        <end position="323"/>
    </location>
</feature>
<feature type="compositionally biased region" description="Pro residues" evidence="1">
    <location>
        <begin position="310"/>
        <end position="319"/>
    </location>
</feature>
<feature type="compositionally biased region" description="Low complexity" evidence="1">
    <location>
        <begin position="74"/>
        <end position="98"/>
    </location>
</feature>
<feature type="region of interest" description="Disordered" evidence="1">
    <location>
        <begin position="39"/>
        <end position="167"/>
    </location>
</feature>
<feature type="compositionally biased region" description="Low complexity" evidence="1">
    <location>
        <begin position="285"/>
        <end position="309"/>
    </location>
</feature>
<evidence type="ECO:0008006" key="5">
    <source>
        <dbReference type="Google" id="ProtNLM"/>
    </source>
</evidence>
<feature type="compositionally biased region" description="Basic and acidic residues" evidence="1">
    <location>
        <begin position="40"/>
        <end position="62"/>
    </location>
</feature>
<sequence length="645" mass="72299">MSHSRMRSWNDCLCLTVLFIFSTELRGVSQALPSMTARSHLGEPLKPDRLKSSSWSHDDQTRPRQRRGRGGTGSQSRDSSRFQDSPSPHSSNHTSPSAAPAPAPLAPAVASAPAPPGPPGPPGVMSVAELVQQPGRDHLPYLTPYPHGRGSTDLGTGSAHGSTDKQQEFNRNSDETLFIYHHFVHKVMDNYGKQIHEWKKKWEINKVPKSMNDTVWKELCAHWDKEETKETSSTNSTNRRSDRKGKGIYKHNLGAQSIATLGDRMRRGRGGTGSQSRDSNHFQDSPSPHSSYHTSPSTAPALAPLAPAAAPAPAPPGPPGVMSVAELVRQPGRDHLPYLTPFNRSGNGISAWIHRMMYSALDKGHSTFTDFPTDKQHLWFRQFVQEFNWNSDETLFIYHQFVHKVMNNYEKQIHEWKKNWEINKVPKSINNTVWTELCAHWDKEEMKETSFTNSTNRRSDHKGKGVFKHNLGAQSIASLGDRMAEENDGEPVDDLALMKKAYTNKKTGQIDDGLVREVVTLVQTQVQDEVSQVQTEDDASMALTNLSRFRINEIVESSVPKKKGRLVGLGRRTRSVPPSSAPPPFVDPEVLTAQLKDKDDRISLLETQMAAQQAGYEAQRRLNQQMMEMMQRMYPNEVFPDVPDP</sequence>
<evidence type="ECO:0000256" key="1">
    <source>
        <dbReference type="SAM" id="MobiDB-lite"/>
    </source>
</evidence>
<dbReference type="Proteomes" id="UP000266723">
    <property type="component" value="Unassembled WGS sequence"/>
</dbReference>
<dbReference type="PANTHER" id="PTHR33411:SF34">
    <property type="entry name" value="PROTEIN, PUTATIVE-RELATED"/>
    <property type="match status" value="1"/>
</dbReference>
<evidence type="ECO:0000313" key="4">
    <source>
        <dbReference type="Proteomes" id="UP000266723"/>
    </source>
</evidence>
<keyword evidence="2" id="KW-0732">Signal</keyword>
<dbReference type="Pfam" id="PF03004">
    <property type="entry name" value="Transposase_24"/>
    <property type="match status" value="2"/>
</dbReference>